<feature type="transmembrane region" description="Helical" evidence="8">
    <location>
        <begin position="320"/>
        <end position="347"/>
    </location>
</feature>
<keyword evidence="6 8" id="KW-1133">Transmembrane helix</keyword>
<feature type="transmembrane region" description="Helical" evidence="8">
    <location>
        <begin position="367"/>
        <end position="389"/>
    </location>
</feature>
<evidence type="ECO:0000256" key="2">
    <source>
        <dbReference type="ARBA" id="ARBA00022448"/>
    </source>
</evidence>
<evidence type="ECO:0000256" key="5">
    <source>
        <dbReference type="ARBA" id="ARBA00022692"/>
    </source>
</evidence>
<evidence type="ECO:0000313" key="11">
    <source>
        <dbReference type="EMBL" id="GLK55036.1"/>
    </source>
</evidence>
<evidence type="ECO:0000256" key="6">
    <source>
        <dbReference type="ARBA" id="ARBA00022989"/>
    </source>
</evidence>
<feature type="transmembrane region" description="Helical" evidence="8">
    <location>
        <begin position="205"/>
        <end position="229"/>
    </location>
</feature>
<dbReference type="Proteomes" id="UP000758856">
    <property type="component" value="Unassembled WGS sequence"/>
</dbReference>
<accession>A0A9W6IRA0</accession>
<feature type="transmembrane region" description="Helical" evidence="8">
    <location>
        <begin position="44"/>
        <end position="64"/>
    </location>
</feature>
<feature type="domain" description="ABC transmembrane type-1" evidence="10">
    <location>
        <begin position="201"/>
        <end position="393"/>
    </location>
</feature>
<dbReference type="InterPro" id="IPR000515">
    <property type="entry name" value="MetI-like"/>
</dbReference>
<comment type="subcellular location">
    <subcellularLocation>
        <location evidence="1">Cell inner membrane</location>
        <topology evidence="1">Multi-pass membrane protein</topology>
    </subcellularLocation>
    <subcellularLocation>
        <location evidence="8">Cell membrane</location>
        <topology evidence="8">Multi-pass membrane protein</topology>
    </subcellularLocation>
</comment>
<dbReference type="InterPro" id="IPR035906">
    <property type="entry name" value="MetI-like_sf"/>
</dbReference>
<sequence>MTDAAIAAPPPSPGAPPMPAVPAGKLSPINRRRLANFKANRRGYWALMLFLVLFVVTLFAEFIANDKPFLVKHDGAFFVPALVTYAETAYGGEFETEANYRDPYVQKLIKDSGGYMVWPPIRYSYRTINLNLPTPAPSAPTWMLTDEQCSKASVGRTPEGDATPTQGGSAPKARTCADLEWNWLGTDDQGRDVLARLIYGFRLSVLFGLALTLLSSVIGVLAGAVQGYFGGWTDLLFQRFIEIWTSVPTLYLLIILSSVLAPNVWVLLGILLLFSWTALVGVVRAEFLRGRNFEYVRAARALGVSNRAIMFRHLLPNAMVATLTFMPFILSGSITTLTALDFLGFGLPPGSPSLGELLAQGKSNLQAPWLGISGFVVIALMLSLLIFVGEAVRDAFDPRKTFR</sequence>
<protein>
    <submittedName>
        <fullName evidence="11">ABC transporter permease</fullName>
    </submittedName>
    <submittedName>
        <fullName evidence="12">Microcin C transport system permease protein</fullName>
    </submittedName>
</protein>
<keyword evidence="7 8" id="KW-0472">Membrane</keyword>
<dbReference type="GO" id="GO:0042884">
    <property type="term" value="P:microcin transport"/>
    <property type="evidence" value="ECO:0007669"/>
    <property type="project" value="TreeGrafter"/>
</dbReference>
<organism evidence="11 14">
    <name type="scientific">Methylopila capsulata</name>
    <dbReference type="NCBI Taxonomy" id="61654"/>
    <lineage>
        <taxon>Bacteria</taxon>
        <taxon>Pseudomonadati</taxon>
        <taxon>Pseudomonadota</taxon>
        <taxon>Alphaproteobacteria</taxon>
        <taxon>Hyphomicrobiales</taxon>
        <taxon>Methylopilaceae</taxon>
        <taxon>Methylopila</taxon>
    </lineage>
</organism>
<dbReference type="Pfam" id="PF00528">
    <property type="entry name" value="BPD_transp_1"/>
    <property type="match status" value="1"/>
</dbReference>
<keyword evidence="3" id="KW-1003">Cell membrane</keyword>
<dbReference type="Proteomes" id="UP001143400">
    <property type="component" value="Unassembled WGS sequence"/>
</dbReference>
<evidence type="ECO:0000256" key="4">
    <source>
        <dbReference type="ARBA" id="ARBA00022519"/>
    </source>
</evidence>
<evidence type="ECO:0000313" key="13">
    <source>
        <dbReference type="Proteomes" id="UP000758856"/>
    </source>
</evidence>
<feature type="region of interest" description="Disordered" evidence="9">
    <location>
        <begin position="153"/>
        <end position="172"/>
    </location>
</feature>
<dbReference type="EMBL" id="JAFBCY010000002">
    <property type="protein sequence ID" value="MBM7851971.1"/>
    <property type="molecule type" value="Genomic_DNA"/>
</dbReference>
<dbReference type="PANTHER" id="PTHR30325">
    <property type="entry name" value="MEMBRANE COMPONENT OF ABC TRANSPORTER"/>
    <property type="match status" value="1"/>
</dbReference>
<keyword evidence="2 8" id="KW-0813">Transport</keyword>
<reference evidence="11" key="3">
    <citation type="submission" date="2023-01" db="EMBL/GenBank/DDBJ databases">
        <authorList>
            <person name="Sun Q."/>
            <person name="Evtushenko L."/>
        </authorList>
    </citation>
    <scope>NUCLEOTIDE SEQUENCE</scope>
    <source>
        <strain evidence="11">VKM B-1606</strain>
    </source>
</reference>
<keyword evidence="13" id="KW-1185">Reference proteome</keyword>
<dbReference type="PROSITE" id="PS50928">
    <property type="entry name" value="ABC_TM1"/>
    <property type="match status" value="1"/>
</dbReference>
<dbReference type="PANTHER" id="PTHR30325:SF0">
    <property type="entry name" value="INNER MEMBRANE ABC TRANSPORTER PERMEASE PROTEIN YEJE"/>
    <property type="match status" value="1"/>
</dbReference>
<gene>
    <name evidence="11" type="ORF">GCM10008170_10550</name>
    <name evidence="12" type="ORF">JOD31_002196</name>
</gene>
<evidence type="ECO:0000256" key="1">
    <source>
        <dbReference type="ARBA" id="ARBA00004429"/>
    </source>
</evidence>
<reference evidence="12 13" key="2">
    <citation type="submission" date="2021-01" db="EMBL/GenBank/DDBJ databases">
        <title>Genomic Encyclopedia of Type Strains, Phase IV (KMG-IV): sequencing the most valuable type-strain genomes for metagenomic binning, comparative biology and taxonomic classification.</title>
        <authorList>
            <person name="Goeker M."/>
        </authorList>
    </citation>
    <scope>NUCLEOTIDE SEQUENCE [LARGE SCALE GENOMIC DNA]</scope>
    <source>
        <strain evidence="12 13">DSM 6130</strain>
    </source>
</reference>
<dbReference type="RefSeq" id="WP_204950341.1">
    <property type="nucleotide sequence ID" value="NZ_BSFF01000001.1"/>
</dbReference>
<dbReference type="AlphaFoldDB" id="A0A9W6IRA0"/>
<feature type="compositionally biased region" description="Pro residues" evidence="9">
    <location>
        <begin position="8"/>
        <end position="20"/>
    </location>
</feature>
<evidence type="ECO:0000256" key="3">
    <source>
        <dbReference type="ARBA" id="ARBA00022475"/>
    </source>
</evidence>
<keyword evidence="4" id="KW-0997">Cell inner membrane</keyword>
<evidence type="ECO:0000256" key="9">
    <source>
        <dbReference type="SAM" id="MobiDB-lite"/>
    </source>
</evidence>
<evidence type="ECO:0000256" key="8">
    <source>
        <dbReference type="RuleBase" id="RU363032"/>
    </source>
</evidence>
<comment type="caution">
    <text evidence="11">The sequence shown here is derived from an EMBL/GenBank/DDBJ whole genome shotgun (WGS) entry which is preliminary data.</text>
</comment>
<feature type="transmembrane region" description="Helical" evidence="8">
    <location>
        <begin position="249"/>
        <end position="282"/>
    </location>
</feature>
<dbReference type="FunFam" id="1.10.3720.10:FF:000005">
    <property type="entry name" value="Microcin C ABC transporter permease"/>
    <property type="match status" value="1"/>
</dbReference>
<dbReference type="EMBL" id="BSFF01000001">
    <property type="protein sequence ID" value="GLK55036.1"/>
    <property type="molecule type" value="Genomic_DNA"/>
</dbReference>
<dbReference type="CDD" id="cd06261">
    <property type="entry name" value="TM_PBP2"/>
    <property type="match status" value="1"/>
</dbReference>
<proteinExistence type="inferred from homology"/>
<evidence type="ECO:0000313" key="12">
    <source>
        <dbReference type="EMBL" id="MBM7851971.1"/>
    </source>
</evidence>
<keyword evidence="5 8" id="KW-0812">Transmembrane</keyword>
<feature type="region of interest" description="Disordered" evidence="9">
    <location>
        <begin position="1"/>
        <end position="24"/>
    </location>
</feature>
<evidence type="ECO:0000313" key="14">
    <source>
        <dbReference type="Proteomes" id="UP001143400"/>
    </source>
</evidence>
<dbReference type="GO" id="GO:0055085">
    <property type="term" value="P:transmembrane transport"/>
    <property type="evidence" value="ECO:0007669"/>
    <property type="project" value="InterPro"/>
</dbReference>
<reference evidence="11" key="1">
    <citation type="journal article" date="2014" name="Int. J. Syst. Evol. Microbiol.">
        <title>Complete genome sequence of Corynebacterium casei LMG S-19264T (=DSM 44701T), isolated from a smear-ripened cheese.</title>
        <authorList>
            <consortium name="US DOE Joint Genome Institute (JGI-PGF)"/>
            <person name="Walter F."/>
            <person name="Albersmeier A."/>
            <person name="Kalinowski J."/>
            <person name="Ruckert C."/>
        </authorList>
    </citation>
    <scope>NUCLEOTIDE SEQUENCE</scope>
    <source>
        <strain evidence="11">VKM B-1606</strain>
    </source>
</reference>
<evidence type="ECO:0000259" key="10">
    <source>
        <dbReference type="PROSITE" id="PS50928"/>
    </source>
</evidence>
<dbReference type="SUPFAM" id="SSF161098">
    <property type="entry name" value="MetI-like"/>
    <property type="match status" value="1"/>
</dbReference>
<name>A0A9W6IRA0_9HYPH</name>
<dbReference type="GO" id="GO:0005886">
    <property type="term" value="C:plasma membrane"/>
    <property type="evidence" value="ECO:0007669"/>
    <property type="project" value="UniProtKB-SubCell"/>
</dbReference>
<dbReference type="Gene3D" id="1.10.3720.10">
    <property type="entry name" value="MetI-like"/>
    <property type="match status" value="1"/>
</dbReference>
<evidence type="ECO:0000256" key="7">
    <source>
        <dbReference type="ARBA" id="ARBA00023136"/>
    </source>
</evidence>
<comment type="similarity">
    <text evidence="8">Belongs to the binding-protein-dependent transport system permease family.</text>
</comment>